<dbReference type="EMBL" id="JBEDNZ010000019">
    <property type="protein sequence ID" value="KAL0820019.1"/>
    <property type="molecule type" value="Genomic_DNA"/>
</dbReference>
<comment type="caution">
    <text evidence="2">The sequence shown here is derived from an EMBL/GenBank/DDBJ whole genome shotgun (WGS) entry which is preliminary data.</text>
</comment>
<name>A0ABD0SLZ2_LOXSC</name>
<dbReference type="AlphaFoldDB" id="A0ABD0SLZ2"/>
<organism evidence="2 3">
    <name type="scientific">Loxostege sticticalis</name>
    <name type="common">Beet webworm moth</name>
    <dbReference type="NCBI Taxonomy" id="481309"/>
    <lineage>
        <taxon>Eukaryota</taxon>
        <taxon>Metazoa</taxon>
        <taxon>Ecdysozoa</taxon>
        <taxon>Arthropoda</taxon>
        <taxon>Hexapoda</taxon>
        <taxon>Insecta</taxon>
        <taxon>Pterygota</taxon>
        <taxon>Neoptera</taxon>
        <taxon>Endopterygota</taxon>
        <taxon>Lepidoptera</taxon>
        <taxon>Glossata</taxon>
        <taxon>Ditrysia</taxon>
        <taxon>Pyraloidea</taxon>
        <taxon>Crambidae</taxon>
        <taxon>Pyraustinae</taxon>
        <taxon>Loxostege</taxon>
    </lineage>
</organism>
<evidence type="ECO:0000313" key="2">
    <source>
        <dbReference type="EMBL" id="KAL0820019.1"/>
    </source>
</evidence>
<proteinExistence type="predicted"/>
<reference evidence="2 3" key="1">
    <citation type="submission" date="2024-06" db="EMBL/GenBank/DDBJ databases">
        <title>A chromosome-level genome assembly of beet webworm, Loxostege sticticalis.</title>
        <authorList>
            <person name="Zhang Y."/>
        </authorList>
    </citation>
    <scope>NUCLEOTIDE SEQUENCE [LARGE SCALE GENOMIC DNA]</scope>
    <source>
        <strain evidence="2">AQ028</strain>
        <tissue evidence="2">Male pupae</tissue>
    </source>
</reference>
<accession>A0ABD0SLZ2</accession>
<gene>
    <name evidence="2" type="ORF">ABMA28_005978</name>
</gene>
<evidence type="ECO:0000256" key="1">
    <source>
        <dbReference type="SAM" id="MobiDB-lite"/>
    </source>
</evidence>
<feature type="region of interest" description="Disordered" evidence="1">
    <location>
        <begin position="80"/>
        <end position="104"/>
    </location>
</feature>
<dbReference type="Proteomes" id="UP001549921">
    <property type="component" value="Unassembled WGS sequence"/>
</dbReference>
<protein>
    <submittedName>
        <fullName evidence="2">Uncharacterized protein</fullName>
    </submittedName>
</protein>
<evidence type="ECO:0000313" key="3">
    <source>
        <dbReference type="Proteomes" id="UP001549921"/>
    </source>
</evidence>
<sequence>MSARHLSMVHTSLHSPPCFLHFLVARNGGGRSFQHLEAANLNDPRKAAVRWIGVRKTETGRPGHRHSCERICGLVSSRSTSTAACGTPRAPCEKAGGSSGSAAR</sequence>